<dbReference type="PANTHER" id="PTHR33021">
    <property type="entry name" value="BLUE COPPER PROTEIN"/>
    <property type="match status" value="1"/>
</dbReference>
<dbReference type="Pfam" id="PF02298">
    <property type="entry name" value="Cu_bind_like"/>
    <property type="match status" value="1"/>
</dbReference>
<evidence type="ECO:0000256" key="1">
    <source>
        <dbReference type="SAM" id="MobiDB-lite"/>
    </source>
</evidence>
<accession>A0AAV9D1C9</accession>
<feature type="region of interest" description="Disordered" evidence="1">
    <location>
        <begin position="181"/>
        <end position="232"/>
    </location>
</feature>
<gene>
    <name evidence="3" type="ORF">QJS10_CPA16g00949</name>
</gene>
<reference evidence="3" key="1">
    <citation type="journal article" date="2023" name="Nat. Commun.">
        <title>Diploid and tetraploid genomes of Acorus and the evolution of monocots.</title>
        <authorList>
            <person name="Ma L."/>
            <person name="Liu K.W."/>
            <person name="Li Z."/>
            <person name="Hsiao Y.Y."/>
            <person name="Qi Y."/>
            <person name="Fu T."/>
            <person name="Tang G.D."/>
            <person name="Zhang D."/>
            <person name="Sun W.H."/>
            <person name="Liu D.K."/>
            <person name="Li Y."/>
            <person name="Chen G.Z."/>
            <person name="Liu X.D."/>
            <person name="Liao X.Y."/>
            <person name="Jiang Y.T."/>
            <person name="Yu X."/>
            <person name="Hao Y."/>
            <person name="Huang J."/>
            <person name="Zhao X.W."/>
            <person name="Ke S."/>
            <person name="Chen Y.Y."/>
            <person name="Wu W.L."/>
            <person name="Hsu J.L."/>
            <person name="Lin Y.F."/>
            <person name="Huang M.D."/>
            <person name="Li C.Y."/>
            <person name="Huang L."/>
            <person name="Wang Z.W."/>
            <person name="Zhao X."/>
            <person name="Zhong W.Y."/>
            <person name="Peng D.H."/>
            <person name="Ahmad S."/>
            <person name="Lan S."/>
            <person name="Zhang J.S."/>
            <person name="Tsai W.C."/>
            <person name="Van de Peer Y."/>
            <person name="Liu Z.J."/>
        </authorList>
    </citation>
    <scope>NUCLEOTIDE SEQUENCE</scope>
    <source>
        <strain evidence="3">CP</strain>
    </source>
</reference>
<proteinExistence type="predicted"/>
<dbReference type="FunFam" id="2.60.40.420:FF:000048">
    <property type="entry name" value="Early nodulin-like protein 18"/>
    <property type="match status" value="1"/>
</dbReference>
<feature type="compositionally biased region" description="Pro residues" evidence="1">
    <location>
        <begin position="188"/>
        <end position="202"/>
    </location>
</feature>
<comment type="caution">
    <text evidence="3">The sequence shown here is derived from an EMBL/GenBank/DDBJ whole genome shotgun (WGS) entry which is preliminary data.</text>
</comment>
<dbReference type="PROSITE" id="PS51485">
    <property type="entry name" value="PHYTOCYANIN"/>
    <property type="match status" value="1"/>
</dbReference>
<organism evidence="3 4">
    <name type="scientific">Acorus calamus</name>
    <name type="common">Sweet flag</name>
    <dbReference type="NCBI Taxonomy" id="4465"/>
    <lineage>
        <taxon>Eukaryota</taxon>
        <taxon>Viridiplantae</taxon>
        <taxon>Streptophyta</taxon>
        <taxon>Embryophyta</taxon>
        <taxon>Tracheophyta</taxon>
        <taxon>Spermatophyta</taxon>
        <taxon>Magnoliopsida</taxon>
        <taxon>Liliopsida</taxon>
        <taxon>Acoraceae</taxon>
        <taxon>Acorus</taxon>
    </lineage>
</organism>
<evidence type="ECO:0000313" key="4">
    <source>
        <dbReference type="Proteomes" id="UP001180020"/>
    </source>
</evidence>
<dbReference type="InterPro" id="IPR008972">
    <property type="entry name" value="Cupredoxin"/>
</dbReference>
<dbReference type="EMBL" id="JAUJYO010000016">
    <property type="protein sequence ID" value="KAK1294067.1"/>
    <property type="molecule type" value="Genomic_DNA"/>
</dbReference>
<dbReference type="Gene3D" id="2.60.40.420">
    <property type="entry name" value="Cupredoxins - blue copper proteins"/>
    <property type="match status" value="1"/>
</dbReference>
<protein>
    <recommendedName>
        <fullName evidence="2">Phytocyanin domain-containing protein</fullName>
    </recommendedName>
</protein>
<dbReference type="GO" id="GO:0005886">
    <property type="term" value="C:plasma membrane"/>
    <property type="evidence" value="ECO:0007669"/>
    <property type="project" value="TreeGrafter"/>
</dbReference>
<sequence>MRNRESALRGAEARERRISALGEIWDRAVTTVQLLIATAFITAALAADPSPPPYTNHTVGGAAGWFFFDKNTTSATNYSDWASKESFNLGDFLIFNTANRMAVVQTFNETTYRLCSAGEDDGKDTYVYSGVGDSGGGFDDPVTVTVPLKVEGTTYYFSDAGEGMQCFKGLRFSIVVGHGRGLPSDLNRPPPPPHREASPPPTAAAADATTSQGERFYNGGEGRRGASLGRSGRREGNICFLEDVEEMKETEERW</sequence>
<dbReference type="InterPro" id="IPR003245">
    <property type="entry name" value="Phytocyanin_dom"/>
</dbReference>
<dbReference type="AlphaFoldDB" id="A0AAV9D1C9"/>
<dbReference type="InterPro" id="IPR039391">
    <property type="entry name" value="Phytocyanin-like"/>
</dbReference>
<feature type="domain" description="Phytocyanin" evidence="2">
    <location>
        <begin position="55"/>
        <end position="178"/>
    </location>
</feature>
<reference evidence="3" key="2">
    <citation type="submission" date="2023-06" db="EMBL/GenBank/DDBJ databases">
        <authorList>
            <person name="Ma L."/>
            <person name="Liu K.-W."/>
            <person name="Li Z."/>
            <person name="Hsiao Y.-Y."/>
            <person name="Qi Y."/>
            <person name="Fu T."/>
            <person name="Tang G."/>
            <person name="Zhang D."/>
            <person name="Sun W.-H."/>
            <person name="Liu D.-K."/>
            <person name="Li Y."/>
            <person name="Chen G.-Z."/>
            <person name="Liu X.-D."/>
            <person name="Liao X.-Y."/>
            <person name="Jiang Y.-T."/>
            <person name="Yu X."/>
            <person name="Hao Y."/>
            <person name="Huang J."/>
            <person name="Zhao X.-W."/>
            <person name="Ke S."/>
            <person name="Chen Y.-Y."/>
            <person name="Wu W.-L."/>
            <person name="Hsu J.-L."/>
            <person name="Lin Y.-F."/>
            <person name="Huang M.-D."/>
            <person name="Li C.-Y."/>
            <person name="Huang L."/>
            <person name="Wang Z.-W."/>
            <person name="Zhao X."/>
            <person name="Zhong W.-Y."/>
            <person name="Peng D.-H."/>
            <person name="Ahmad S."/>
            <person name="Lan S."/>
            <person name="Zhang J.-S."/>
            <person name="Tsai W.-C."/>
            <person name="Van De Peer Y."/>
            <person name="Liu Z.-J."/>
        </authorList>
    </citation>
    <scope>NUCLEOTIDE SEQUENCE</scope>
    <source>
        <strain evidence="3">CP</strain>
        <tissue evidence="3">Leaves</tissue>
    </source>
</reference>
<dbReference type="SUPFAM" id="SSF49503">
    <property type="entry name" value="Cupredoxins"/>
    <property type="match status" value="1"/>
</dbReference>
<evidence type="ECO:0000313" key="3">
    <source>
        <dbReference type="EMBL" id="KAK1294067.1"/>
    </source>
</evidence>
<dbReference type="PANTHER" id="PTHR33021:SF213">
    <property type="entry name" value="OS12G0454600 PROTEIN"/>
    <property type="match status" value="1"/>
</dbReference>
<dbReference type="GO" id="GO:0009055">
    <property type="term" value="F:electron transfer activity"/>
    <property type="evidence" value="ECO:0007669"/>
    <property type="project" value="InterPro"/>
</dbReference>
<evidence type="ECO:0000259" key="2">
    <source>
        <dbReference type="PROSITE" id="PS51485"/>
    </source>
</evidence>
<keyword evidence="4" id="KW-1185">Reference proteome</keyword>
<name>A0AAV9D1C9_ACOCL</name>
<dbReference type="Proteomes" id="UP001180020">
    <property type="component" value="Unassembled WGS sequence"/>
</dbReference>